<dbReference type="VEuPathDB" id="MicrosporidiaDB:HERIO_1725"/>
<gene>
    <name evidence="2" type="ORF">HERIO_1725</name>
</gene>
<feature type="compositionally biased region" description="Basic and acidic residues" evidence="1">
    <location>
        <begin position="16"/>
        <end position="28"/>
    </location>
</feature>
<comment type="caution">
    <text evidence="2">The sequence shown here is derived from an EMBL/GenBank/DDBJ whole genome shotgun (WGS) entry which is preliminary data.</text>
</comment>
<sequence>MSEDNEEIKNECNIQDNEKSTPEKRRNDTENCIKDQIDFLNSFKDLPKKKFKREKVFIKTLSNENLIVILWVEEESSV</sequence>
<feature type="region of interest" description="Disordered" evidence="1">
    <location>
        <begin position="1"/>
        <end position="28"/>
    </location>
</feature>
<evidence type="ECO:0000313" key="3">
    <source>
        <dbReference type="Proteomes" id="UP000192356"/>
    </source>
</evidence>
<reference evidence="2 3" key="1">
    <citation type="journal article" date="2017" name="Environ. Microbiol.">
        <title>Decay of the glycolytic pathway and adaptation to intranuclear parasitism within Enterocytozoonidae microsporidia.</title>
        <authorList>
            <person name="Wiredu Boakye D."/>
            <person name="Jaroenlak P."/>
            <person name="Prachumwat A."/>
            <person name="Williams T.A."/>
            <person name="Bateman K.S."/>
            <person name="Itsathitphaisarn O."/>
            <person name="Sritunyalucksana K."/>
            <person name="Paszkiewicz K.H."/>
            <person name="Moore K.A."/>
            <person name="Stentiford G.D."/>
            <person name="Williams B.A."/>
        </authorList>
    </citation>
    <scope>NUCLEOTIDE SEQUENCE [LARGE SCALE GENOMIC DNA]</scope>
    <source>
        <strain evidence="2 3">GB1</strain>
    </source>
</reference>
<protein>
    <submittedName>
        <fullName evidence="2">Uncharacterized protein</fullName>
    </submittedName>
</protein>
<keyword evidence="3" id="KW-1185">Reference proteome</keyword>
<proteinExistence type="predicted"/>
<dbReference type="EMBL" id="LVKB01000099">
    <property type="protein sequence ID" value="ORD96345.1"/>
    <property type="molecule type" value="Genomic_DNA"/>
</dbReference>
<dbReference type="Proteomes" id="UP000192356">
    <property type="component" value="Unassembled WGS sequence"/>
</dbReference>
<accession>A0A1X0Q9G2</accession>
<organism evidence="2 3">
    <name type="scientific">Hepatospora eriocheir</name>
    <dbReference type="NCBI Taxonomy" id="1081669"/>
    <lineage>
        <taxon>Eukaryota</taxon>
        <taxon>Fungi</taxon>
        <taxon>Fungi incertae sedis</taxon>
        <taxon>Microsporidia</taxon>
        <taxon>Hepatosporidae</taxon>
        <taxon>Hepatospora</taxon>
    </lineage>
</organism>
<name>A0A1X0Q9G2_9MICR</name>
<dbReference type="AlphaFoldDB" id="A0A1X0Q9G2"/>
<evidence type="ECO:0000313" key="2">
    <source>
        <dbReference type="EMBL" id="ORD96345.1"/>
    </source>
</evidence>
<dbReference type="VEuPathDB" id="MicrosporidiaDB:A0H76_1419"/>
<evidence type="ECO:0000256" key="1">
    <source>
        <dbReference type="SAM" id="MobiDB-lite"/>
    </source>
</evidence>